<dbReference type="InterPro" id="IPR018791">
    <property type="entry name" value="UV_resistance/autophagy_Atg14"/>
</dbReference>
<evidence type="ECO:0000313" key="5">
    <source>
        <dbReference type="EMBL" id="KAJ3254201.1"/>
    </source>
</evidence>
<protein>
    <recommendedName>
        <fullName evidence="2">Autophagy-related protein 14</fullName>
    </recommendedName>
</protein>
<accession>A0AAD5UFZ2</accession>
<sequence>MNCAICTFYNTKFTCSNCLNKEKRNHYQKLTLLEKELQNIISSLLSDVRVQEHVSVDWIEQHTDNIQQELNQRKEELKILKTKVEGAKRSRTGLLSLKNNPAFTISKNEDMSESSVEKELSIKQEQLTKYKRILIQDLVLIFRLRKVQRKDKQEYRILNNSLPQPHEIPNLKESRLIKYNACFEYCKQLTTLIAKYLFIHLPCPIDDICSLNYNIAYLCFTQYLDIVQRDMFKTLDLLAMLCQSRSLGT</sequence>
<comment type="caution">
    <text evidence="5">The sequence shown here is derived from an EMBL/GenBank/DDBJ whole genome shotgun (WGS) entry which is preliminary data.</text>
</comment>
<evidence type="ECO:0000256" key="3">
    <source>
        <dbReference type="ARBA" id="ARBA00023054"/>
    </source>
</evidence>
<dbReference type="AlphaFoldDB" id="A0AAD5UFZ2"/>
<evidence type="ECO:0000256" key="2">
    <source>
        <dbReference type="ARBA" id="ARBA00013807"/>
    </source>
</evidence>
<keyword evidence="6" id="KW-1185">Reference proteome</keyword>
<organism evidence="5 6">
    <name type="scientific">Boothiomyces macroporosus</name>
    <dbReference type="NCBI Taxonomy" id="261099"/>
    <lineage>
        <taxon>Eukaryota</taxon>
        <taxon>Fungi</taxon>
        <taxon>Fungi incertae sedis</taxon>
        <taxon>Chytridiomycota</taxon>
        <taxon>Chytridiomycota incertae sedis</taxon>
        <taxon>Chytridiomycetes</taxon>
        <taxon>Rhizophydiales</taxon>
        <taxon>Terramycetaceae</taxon>
        <taxon>Boothiomyces</taxon>
    </lineage>
</organism>
<dbReference type="Pfam" id="PF10186">
    <property type="entry name" value="ATG14"/>
    <property type="match status" value="1"/>
</dbReference>
<dbReference type="EMBL" id="JADGKB010000090">
    <property type="protein sequence ID" value="KAJ3254201.1"/>
    <property type="molecule type" value="Genomic_DNA"/>
</dbReference>
<feature type="coiled-coil region" evidence="4">
    <location>
        <begin position="63"/>
        <end position="90"/>
    </location>
</feature>
<keyword evidence="3 4" id="KW-0175">Coiled coil</keyword>
<dbReference type="GO" id="GO:0032991">
    <property type="term" value="C:protein-containing complex"/>
    <property type="evidence" value="ECO:0007669"/>
    <property type="project" value="UniProtKB-ARBA"/>
</dbReference>
<reference evidence="5" key="1">
    <citation type="submission" date="2020-05" db="EMBL/GenBank/DDBJ databases">
        <title>Phylogenomic resolution of chytrid fungi.</title>
        <authorList>
            <person name="Stajich J.E."/>
            <person name="Amses K."/>
            <person name="Simmons R."/>
            <person name="Seto K."/>
            <person name="Myers J."/>
            <person name="Bonds A."/>
            <person name="Quandt C.A."/>
            <person name="Barry K."/>
            <person name="Liu P."/>
            <person name="Grigoriev I."/>
            <person name="Longcore J.E."/>
            <person name="James T.Y."/>
        </authorList>
    </citation>
    <scope>NUCLEOTIDE SEQUENCE</scope>
    <source>
        <strain evidence="5">PLAUS21</strain>
    </source>
</reference>
<dbReference type="Proteomes" id="UP001210925">
    <property type="component" value="Unassembled WGS sequence"/>
</dbReference>
<evidence type="ECO:0000256" key="4">
    <source>
        <dbReference type="SAM" id="Coils"/>
    </source>
</evidence>
<dbReference type="GO" id="GO:0005737">
    <property type="term" value="C:cytoplasm"/>
    <property type="evidence" value="ECO:0007669"/>
    <property type="project" value="UniProtKB-ARBA"/>
</dbReference>
<name>A0AAD5UFZ2_9FUNG</name>
<comment type="similarity">
    <text evidence="1">Belongs to the ATG14 family.</text>
</comment>
<evidence type="ECO:0000256" key="1">
    <source>
        <dbReference type="ARBA" id="ARBA00009574"/>
    </source>
</evidence>
<gene>
    <name evidence="5" type="ORF">HK103_007446</name>
</gene>
<evidence type="ECO:0000313" key="6">
    <source>
        <dbReference type="Proteomes" id="UP001210925"/>
    </source>
</evidence>
<proteinExistence type="inferred from homology"/>